<reference evidence="2" key="2">
    <citation type="submission" date="2023-01" db="EMBL/GenBank/DDBJ databases">
        <authorList>
            <person name="Rosani U."/>
            <person name="Delmont T.O."/>
            <person name="Gaia M."/>
            <person name="Krupovic M."/>
        </authorList>
    </citation>
    <scope>NUCLEOTIDE SEQUENCE</scope>
    <source>
        <strain evidence="2">MalacoHV4/Med/2018 155</strain>
    </source>
</reference>
<dbReference type="EMBL" id="BK063070">
    <property type="protein sequence ID" value="DBA11639.1"/>
    <property type="molecule type" value="Genomic_DNA"/>
</dbReference>
<evidence type="ECO:0000256" key="1">
    <source>
        <dbReference type="SAM" id="MobiDB-lite"/>
    </source>
</evidence>
<feature type="region of interest" description="Disordered" evidence="1">
    <location>
        <begin position="564"/>
        <end position="583"/>
    </location>
</feature>
<name>A0AA48P7N4_9VIRU</name>
<feature type="compositionally biased region" description="Basic and acidic residues" evidence="1">
    <location>
        <begin position="565"/>
        <end position="574"/>
    </location>
</feature>
<evidence type="ECO:0000313" key="2">
    <source>
        <dbReference type="EMBL" id="DBA11639.1"/>
    </source>
</evidence>
<protein>
    <submittedName>
        <fullName evidence="2">ORF25</fullName>
    </submittedName>
</protein>
<organism evidence="2">
    <name type="scientific">Malaco herpesvirus 4</name>
    <dbReference type="NCBI Taxonomy" id="3031800"/>
    <lineage>
        <taxon>Viruses</taxon>
        <taxon>Duplodnaviria</taxon>
        <taxon>Heunggongvirae</taxon>
        <taxon>Peploviricota</taxon>
        <taxon>Herviviricetes</taxon>
        <taxon>Herpesvirales</taxon>
        <taxon>Malacoherpesviridae</taxon>
    </lineage>
</organism>
<sequence>MLSKHTMKAVGEQIAHVSAGSGHGECQLPNITVNARNLDNWNEGVRVKALYDLREQADRQIENVFHEIALSSLQFVETNMGVSPFMCTAPSPNIEKRIPHEEILRGVYTIHNCQQLYSWCESIIPVLNPLRLENNAVSFLYTIVSDVYNYSTSSQSVNVAAYAASHTEGFGDFFQGLDVNKISNRGDTPATVYYETGVAILLALEQSKIMPVPELRFYCIAPGVRLLNVVYAMSYNSHDASLGSSNRYLLLECTSHEVRNLIDDHAGDEELLREIHLAQELFASSSRLKTCVDRYTNQTNFFDNVDRRTRLLLTSRNKDADHSKSPFASLQTDIVTFLKGVTSFYGDIGLEPVSKIRMFCGSIPEYWVPFSLDYFSPNPSLLSITRQFDHNLPFSYAVVQAVVRAVVCKQLYRIGDATPLPMWSPCYIVPNSGEVICVSQVEAGVHTKWYNSNKRSVEGGMDDQRVWMDVCNSVMAPYIRTRGDVGGRTVRKNDLHCLDKRDGQTLAAFEHAIFVSTKYMSAQSLMLQRHLSTVGPYVPLSGGIVIFKTPPPKHKKHVLVPSKTSELHGREEHIQTPTTNTESGVSVTLLTPHKDTGLLEMEQTALENTGQYLGLFDLNVCQMWKISDDSLIYIYSANKDFATYYDLMFRNSKLNPLVNRMAIVSGITSPEETVRRSTVNMLMQCVGDSPVGLELRSKSQQLLLDYMKEFSDQEDGEGAMVLN</sequence>
<reference evidence="2" key="1">
    <citation type="journal article" date="2023" name="Front. Mar. Sci.">
        <title>Tracing the invertebrate herpesviruses in the global sequence datasets.</title>
        <authorList>
            <person name="Rosani U."/>
            <person name="Gaia M."/>
            <person name="Delmont T.O."/>
            <person name="Krupovic M."/>
        </authorList>
    </citation>
    <scope>NUCLEOTIDE SEQUENCE</scope>
    <source>
        <strain evidence="2">MalacoHV4/Med/2018 155</strain>
    </source>
</reference>
<accession>A0AA48P7N4</accession>
<proteinExistence type="predicted"/>